<feature type="domain" description="Ig-like" evidence="2">
    <location>
        <begin position="386"/>
        <end position="466"/>
    </location>
</feature>
<dbReference type="NCBIfam" id="TIGR04183">
    <property type="entry name" value="Por_Secre_tail"/>
    <property type="match status" value="1"/>
</dbReference>
<dbReference type="SUPFAM" id="SSF48726">
    <property type="entry name" value="Immunoglobulin"/>
    <property type="match status" value="1"/>
</dbReference>
<gene>
    <name evidence="4" type="ORF">Q0590_33095</name>
</gene>
<dbReference type="Pfam" id="PF13927">
    <property type="entry name" value="Ig_3"/>
    <property type="match status" value="1"/>
</dbReference>
<dbReference type="InterPro" id="IPR012938">
    <property type="entry name" value="Glc/Sorbosone_DH"/>
</dbReference>
<keyword evidence="1" id="KW-0732">Signal</keyword>
<dbReference type="InterPro" id="IPR003599">
    <property type="entry name" value="Ig_sub"/>
</dbReference>
<dbReference type="PANTHER" id="PTHR19328:SF75">
    <property type="entry name" value="ALDOSE SUGAR DEHYDROGENASE YLII"/>
    <property type="match status" value="1"/>
</dbReference>
<dbReference type="Pfam" id="PF07691">
    <property type="entry name" value="PA14"/>
    <property type="match status" value="1"/>
</dbReference>
<dbReference type="InterPro" id="IPR037524">
    <property type="entry name" value="PA14/GLEYA"/>
</dbReference>
<dbReference type="InterPro" id="IPR011042">
    <property type="entry name" value="6-blade_b-propeller_TolB-like"/>
</dbReference>
<feature type="chain" id="PRO_5046194534" evidence="1">
    <location>
        <begin position="39"/>
        <end position="1059"/>
    </location>
</feature>
<dbReference type="InterPro" id="IPR008979">
    <property type="entry name" value="Galactose-bd-like_sf"/>
</dbReference>
<evidence type="ECO:0000313" key="4">
    <source>
        <dbReference type="EMBL" id="MDO1451158.1"/>
    </source>
</evidence>
<feature type="domain" description="PA14" evidence="3">
    <location>
        <begin position="669"/>
        <end position="805"/>
    </location>
</feature>
<evidence type="ECO:0000259" key="2">
    <source>
        <dbReference type="PROSITE" id="PS50835"/>
    </source>
</evidence>
<reference evidence="4" key="1">
    <citation type="submission" date="2023-07" db="EMBL/GenBank/DDBJ databases">
        <title>The genome sequence of Rhodocytophaga aerolata KACC 12507.</title>
        <authorList>
            <person name="Zhang X."/>
        </authorList>
    </citation>
    <scope>NUCLEOTIDE SEQUENCE</scope>
    <source>
        <strain evidence="4">KACC 12507</strain>
    </source>
</reference>
<dbReference type="InterPro" id="IPR013783">
    <property type="entry name" value="Ig-like_fold"/>
</dbReference>
<dbReference type="EMBL" id="JAUKPO010000044">
    <property type="protein sequence ID" value="MDO1451158.1"/>
    <property type="molecule type" value="Genomic_DNA"/>
</dbReference>
<dbReference type="Proteomes" id="UP001168528">
    <property type="component" value="Unassembled WGS sequence"/>
</dbReference>
<evidence type="ECO:0000313" key="5">
    <source>
        <dbReference type="Proteomes" id="UP001168528"/>
    </source>
</evidence>
<protein>
    <submittedName>
        <fullName evidence="4">PQQ-dependent sugar dehydrogenase</fullName>
    </submittedName>
</protein>
<dbReference type="InterPro" id="IPR011041">
    <property type="entry name" value="Quinoprot_gluc/sorb_DH_b-prop"/>
</dbReference>
<dbReference type="SUPFAM" id="SSF49785">
    <property type="entry name" value="Galactose-binding domain-like"/>
    <property type="match status" value="1"/>
</dbReference>
<sequence>MKHLSDPFFQQTRRSKNRTLLYLFSVLLLTTLATQVAAQVFPQGFSQVTVAQNLNKATFVAFAPDGRIFIGEQAGRVRIVKQGSLLSTPFLTLSVNSSGERGIIGFTFDPNFTNNGYVYVYYTMPDASRNRVSRFTATGDVVQAGSERVILELDPLSSATNHNGGAMKFGKDGKLYIAIGDNANTAHPQNLDTYHGKVVRINPDGSVPAGNPFTTGTEQKRRIWAYGFRNPYTFDVHPVSGQLFVNDVGQSTWEEINNVTTGGGNYGWPRAEGMSTNTAFVNPVHAYPTSGNPGNDIGCAIVGGTFFNPVSTNYPPEYVGRYFFQDYCNGWIRSIPVQGGSSTLFASNLVSFSLALTTGTDGNLYYLNRNTSTLYKIVYTPSATLPVITSHPANRTVAEGQSVTFSVSASGTAPLRYQWQKNGVNLSGATSATYTITTTKTTDAGQYRVLVSNAVGSVTSNTATLTVQTTNKAPVATILTPAADKLYQGGETISFSGSATDTEDGSLPASAFSWEVVFHHDTHFHDGPPVATGVKSGSFQIPSSGETAHNVWYRLYLTVTDSKGLTHKIYRDIYPYKSIISFATEPAGLTVNLDGRPVTTPVSVTGVAGITRSIGADATQILNNVTYEFASWKHGGTKEQTITTPLTNTTYTAVFRQKTDLRNGENPPATVAGLVYQYYEGNFTLLPDFARLTPIKSGFTSNFTLTQRNRNDEFAFRFTGFIQIPADGVYTFYTNSDDGSQLYIGNTLIVDNNGLHAAQERSGSIGLKSGKHAITVTFFEKTGGELLNVNYAGPGISKQLIPSSALFRIPENAFTAKVNFQPESSAVPSGYVADYGDSFGSRGNNLSYGWNAPTKETRERNTTDDVKFRTLNHLQKTSNPNATWEIALPNGTYQVTLVCSDPLYTDQLNTLLVENMTLTDPDGYDLIDQYSFTVSVTDGRLTIKPASGAVNAKISFVEISQIPQSVAKLETTDLPSSEIALFPNPTTESLTLQITATQEETVSLTLTNTLSQVVKASTYSLAKGENNIRLETGQLSSGTYLLTIIQGSKQTVRRISIVK</sequence>
<dbReference type="Gene3D" id="2.60.40.10">
    <property type="entry name" value="Immunoglobulins"/>
    <property type="match status" value="1"/>
</dbReference>
<evidence type="ECO:0000256" key="1">
    <source>
        <dbReference type="SAM" id="SignalP"/>
    </source>
</evidence>
<dbReference type="SUPFAM" id="SSF56988">
    <property type="entry name" value="Anthrax protective antigen"/>
    <property type="match status" value="1"/>
</dbReference>
<dbReference type="SMART" id="SM00758">
    <property type="entry name" value="PA14"/>
    <property type="match status" value="1"/>
</dbReference>
<accession>A0ABT8RGD1</accession>
<dbReference type="Pfam" id="PF18962">
    <property type="entry name" value="Por_Secre_tail"/>
    <property type="match status" value="1"/>
</dbReference>
<name>A0ABT8RGD1_9BACT</name>
<dbReference type="PROSITE" id="PS51820">
    <property type="entry name" value="PA14"/>
    <property type="match status" value="1"/>
</dbReference>
<dbReference type="SMART" id="SM00409">
    <property type="entry name" value="IG"/>
    <property type="match status" value="1"/>
</dbReference>
<dbReference type="Pfam" id="PF07995">
    <property type="entry name" value="GSDH"/>
    <property type="match status" value="1"/>
</dbReference>
<dbReference type="Gene3D" id="2.120.10.30">
    <property type="entry name" value="TolB, C-terminal domain"/>
    <property type="match status" value="1"/>
</dbReference>
<dbReference type="Gene3D" id="2.60.120.380">
    <property type="match status" value="1"/>
</dbReference>
<dbReference type="InterPro" id="IPR036179">
    <property type="entry name" value="Ig-like_dom_sf"/>
</dbReference>
<feature type="signal peptide" evidence="1">
    <location>
        <begin position="1"/>
        <end position="38"/>
    </location>
</feature>
<dbReference type="Gene3D" id="2.60.120.430">
    <property type="entry name" value="Galactose-binding lectin"/>
    <property type="match status" value="1"/>
</dbReference>
<dbReference type="RefSeq" id="WP_302041958.1">
    <property type="nucleotide sequence ID" value="NZ_JAUKPO010000044.1"/>
</dbReference>
<proteinExistence type="predicted"/>
<dbReference type="InterPro" id="IPR026444">
    <property type="entry name" value="Secre_tail"/>
</dbReference>
<dbReference type="SUPFAM" id="SSF50952">
    <property type="entry name" value="Soluble quinoprotein glucose dehydrogenase"/>
    <property type="match status" value="1"/>
</dbReference>
<evidence type="ECO:0000259" key="3">
    <source>
        <dbReference type="PROSITE" id="PS51820"/>
    </source>
</evidence>
<dbReference type="InterPro" id="IPR011658">
    <property type="entry name" value="PA14_dom"/>
</dbReference>
<dbReference type="PANTHER" id="PTHR19328">
    <property type="entry name" value="HEDGEHOG-INTERACTING PROTEIN"/>
    <property type="match status" value="1"/>
</dbReference>
<dbReference type="InterPro" id="IPR007110">
    <property type="entry name" value="Ig-like_dom"/>
</dbReference>
<comment type="caution">
    <text evidence="4">The sequence shown here is derived from an EMBL/GenBank/DDBJ whole genome shotgun (WGS) entry which is preliminary data.</text>
</comment>
<organism evidence="4 5">
    <name type="scientific">Rhodocytophaga aerolata</name>
    <dbReference type="NCBI Taxonomy" id="455078"/>
    <lineage>
        <taxon>Bacteria</taxon>
        <taxon>Pseudomonadati</taxon>
        <taxon>Bacteroidota</taxon>
        <taxon>Cytophagia</taxon>
        <taxon>Cytophagales</taxon>
        <taxon>Rhodocytophagaceae</taxon>
        <taxon>Rhodocytophaga</taxon>
    </lineage>
</organism>
<keyword evidence="5" id="KW-1185">Reference proteome</keyword>
<dbReference type="PROSITE" id="PS50835">
    <property type="entry name" value="IG_LIKE"/>
    <property type="match status" value="1"/>
</dbReference>